<keyword evidence="7" id="KW-1185">Reference proteome</keyword>
<comment type="subcellular location">
    <subcellularLocation>
        <location evidence="1">Membrane</location>
    </subcellularLocation>
</comment>
<dbReference type="InterPro" id="IPR000276">
    <property type="entry name" value="GPCR_Rhodpsn"/>
</dbReference>
<dbReference type="SUPFAM" id="SSF81321">
    <property type="entry name" value="Family A G protein-coupled receptor-like"/>
    <property type="match status" value="1"/>
</dbReference>
<keyword evidence="4 5" id="KW-0472">Membrane</keyword>
<evidence type="ECO:0000313" key="8">
    <source>
        <dbReference type="RefSeq" id="XP_022087616.1"/>
    </source>
</evidence>
<dbReference type="CDD" id="cd00637">
    <property type="entry name" value="7tm_classA_rhodopsin-like"/>
    <property type="match status" value="1"/>
</dbReference>
<evidence type="ECO:0000256" key="5">
    <source>
        <dbReference type="SAM" id="Phobius"/>
    </source>
</evidence>
<dbReference type="Gene3D" id="1.20.1070.10">
    <property type="entry name" value="Rhodopsin 7-helix transmembrane proteins"/>
    <property type="match status" value="1"/>
</dbReference>
<organism evidence="7 8">
    <name type="scientific">Acanthaster planci</name>
    <name type="common">Crown-of-thorns starfish</name>
    <dbReference type="NCBI Taxonomy" id="133434"/>
    <lineage>
        <taxon>Eukaryota</taxon>
        <taxon>Metazoa</taxon>
        <taxon>Echinodermata</taxon>
        <taxon>Eleutherozoa</taxon>
        <taxon>Asterozoa</taxon>
        <taxon>Asteroidea</taxon>
        <taxon>Valvatacea</taxon>
        <taxon>Valvatida</taxon>
        <taxon>Acanthasteridae</taxon>
        <taxon>Acanthaster</taxon>
    </lineage>
</organism>
<feature type="transmembrane region" description="Helical" evidence="5">
    <location>
        <begin position="148"/>
        <end position="168"/>
    </location>
</feature>
<dbReference type="GO" id="GO:0016020">
    <property type="term" value="C:membrane"/>
    <property type="evidence" value="ECO:0007669"/>
    <property type="project" value="UniProtKB-SubCell"/>
</dbReference>
<feature type="transmembrane region" description="Helical" evidence="5">
    <location>
        <begin position="277"/>
        <end position="297"/>
    </location>
</feature>
<dbReference type="RefSeq" id="XP_022087616.1">
    <property type="nucleotide sequence ID" value="XM_022231924.1"/>
</dbReference>
<dbReference type="GO" id="GO:0004930">
    <property type="term" value="F:G protein-coupled receptor activity"/>
    <property type="evidence" value="ECO:0007669"/>
    <property type="project" value="InterPro"/>
</dbReference>
<protein>
    <submittedName>
        <fullName evidence="8">Substance-K receptor-like</fullName>
    </submittedName>
</protein>
<dbReference type="PRINTS" id="PR00237">
    <property type="entry name" value="GPCRRHODOPSN"/>
</dbReference>
<dbReference type="Proteomes" id="UP000694845">
    <property type="component" value="Unplaced"/>
</dbReference>
<dbReference type="OMA" id="FEPRQGE"/>
<dbReference type="GeneID" id="110977632"/>
<reference evidence="8" key="1">
    <citation type="submission" date="2025-08" db="UniProtKB">
        <authorList>
            <consortium name="RefSeq"/>
        </authorList>
    </citation>
    <scope>IDENTIFICATION</scope>
</reference>
<feature type="transmembrane region" description="Helical" evidence="5">
    <location>
        <begin position="239"/>
        <end position="257"/>
    </location>
</feature>
<feature type="transmembrane region" description="Helical" evidence="5">
    <location>
        <begin position="28"/>
        <end position="50"/>
    </location>
</feature>
<feature type="transmembrane region" description="Helical" evidence="5">
    <location>
        <begin position="188"/>
        <end position="210"/>
    </location>
</feature>
<accession>A0A8B7Y758</accession>
<dbReference type="PROSITE" id="PS50262">
    <property type="entry name" value="G_PROTEIN_RECEP_F1_2"/>
    <property type="match status" value="1"/>
</dbReference>
<dbReference type="KEGG" id="aplc:110977632"/>
<evidence type="ECO:0000256" key="3">
    <source>
        <dbReference type="ARBA" id="ARBA00022989"/>
    </source>
</evidence>
<evidence type="ECO:0000256" key="4">
    <source>
        <dbReference type="ARBA" id="ARBA00023136"/>
    </source>
</evidence>
<keyword evidence="3 5" id="KW-1133">Transmembrane helix</keyword>
<dbReference type="PANTHER" id="PTHR45698">
    <property type="entry name" value="TRACE AMINE-ASSOCIATED RECEPTOR 19N-RELATED"/>
    <property type="match status" value="1"/>
</dbReference>
<keyword evidence="2 5" id="KW-0812">Transmembrane</keyword>
<evidence type="ECO:0000259" key="6">
    <source>
        <dbReference type="PROSITE" id="PS50262"/>
    </source>
</evidence>
<evidence type="ECO:0000256" key="1">
    <source>
        <dbReference type="ARBA" id="ARBA00004370"/>
    </source>
</evidence>
<dbReference type="AlphaFoldDB" id="A0A8B7Y758"/>
<proteinExistence type="predicted"/>
<feature type="domain" description="G-protein coupled receptors family 1 profile" evidence="6">
    <location>
        <begin position="40"/>
        <end position="294"/>
    </location>
</feature>
<feature type="transmembrane region" description="Helical" evidence="5">
    <location>
        <begin position="104"/>
        <end position="127"/>
    </location>
</feature>
<feature type="transmembrane region" description="Helical" evidence="5">
    <location>
        <begin position="62"/>
        <end position="84"/>
    </location>
</feature>
<name>A0A8B7Y758_ACAPL</name>
<dbReference type="Pfam" id="PF00001">
    <property type="entry name" value="7tm_1"/>
    <property type="match status" value="1"/>
</dbReference>
<evidence type="ECO:0000313" key="7">
    <source>
        <dbReference type="Proteomes" id="UP000694845"/>
    </source>
</evidence>
<evidence type="ECO:0000256" key="2">
    <source>
        <dbReference type="ARBA" id="ARBA00022692"/>
    </source>
</evidence>
<dbReference type="InterPro" id="IPR017452">
    <property type="entry name" value="GPCR_Rhodpsn_7TM"/>
</dbReference>
<gene>
    <name evidence="8" type="primary">LOC110977632</name>
</gene>
<dbReference type="PANTHER" id="PTHR45698:SF1">
    <property type="entry name" value="TRACE AMINE-ASSOCIATED RECEPTOR 13C-LIKE"/>
    <property type="match status" value="1"/>
</dbReference>
<sequence>MASYNTSDAMPEQDPGVNDAVNNALLDAINTIIACLAVLGNSMVISVMLLRPRVFSSFTNRLLLHQSVIDAVAGLLFLLFTVVREFPVVVSREGNEYDQLVCRVVHSAFLLWSVNVTSTYNLVIISLERFMATCYPVRHRNTWSRAKLKFALAASWLIGFLYGSHLLFIFEPRQGECQPVAMGVGLQVLFGAVVVGIEYLIPMSIMVYTYSRILTSLSMRPGNPVSGQPNSLSRAKRNVLVTVLLAAVMFAVCWIPSELTYLNAVFFGDTFGEQVYEASTGVLACNMFVNPVIYCFMYERFRVQLRGLIMRRFRGNRVANELSVTLSTEP</sequence>
<dbReference type="OrthoDB" id="10037617at2759"/>